<proteinExistence type="inferred from homology"/>
<dbReference type="Gene3D" id="3.30.70.240">
    <property type="match status" value="1"/>
</dbReference>
<evidence type="ECO:0000259" key="2">
    <source>
        <dbReference type="Pfam" id="PF01205"/>
    </source>
</evidence>
<keyword evidence="5" id="KW-1185">Reference proteome</keyword>
<dbReference type="EMBL" id="JACRTB010000001">
    <property type="protein sequence ID" value="MBC8574857.1"/>
    <property type="molecule type" value="Genomic_DNA"/>
</dbReference>
<reference evidence="4 5" key="1">
    <citation type="submission" date="2020-08" db="EMBL/GenBank/DDBJ databases">
        <title>Genome public.</title>
        <authorList>
            <person name="Liu C."/>
            <person name="Sun Q."/>
        </authorList>
    </citation>
    <scope>NUCLEOTIDE SEQUENCE [LARGE SCALE GENOMIC DNA]</scope>
    <source>
        <strain evidence="4 5">BX1</strain>
    </source>
</reference>
<dbReference type="InterPro" id="IPR001498">
    <property type="entry name" value="Impact_N"/>
</dbReference>
<dbReference type="InterPro" id="IPR020568">
    <property type="entry name" value="Ribosomal_Su5_D2-typ_SF"/>
</dbReference>
<dbReference type="Pfam" id="PF01205">
    <property type="entry name" value="Impact_N"/>
    <property type="match status" value="1"/>
</dbReference>
<organism evidence="4 5">
    <name type="scientific">Yanshouia hominis</name>
    <dbReference type="NCBI Taxonomy" id="2763673"/>
    <lineage>
        <taxon>Bacteria</taxon>
        <taxon>Bacillati</taxon>
        <taxon>Bacillota</taxon>
        <taxon>Clostridia</taxon>
        <taxon>Eubacteriales</taxon>
        <taxon>Oscillospiraceae</taxon>
        <taxon>Yanshouia</taxon>
    </lineage>
</organism>
<comment type="caution">
    <text evidence="4">The sequence shown here is derived from an EMBL/GenBank/DDBJ whole genome shotgun (WGS) entry which is preliminary data.</text>
</comment>
<dbReference type="RefSeq" id="WP_262398554.1">
    <property type="nucleotide sequence ID" value="NZ_JACRTB010000001.1"/>
</dbReference>
<evidence type="ECO:0000313" key="5">
    <source>
        <dbReference type="Proteomes" id="UP000658131"/>
    </source>
</evidence>
<dbReference type="InterPro" id="IPR023582">
    <property type="entry name" value="Impact"/>
</dbReference>
<name>A0ABR7NG89_9FIRM</name>
<gene>
    <name evidence="4" type="ORF">H8717_00320</name>
</gene>
<dbReference type="Pfam" id="PF09186">
    <property type="entry name" value="DUF1949"/>
    <property type="match status" value="1"/>
</dbReference>
<accession>A0ABR7NG89</accession>
<dbReference type="InterPro" id="IPR015269">
    <property type="entry name" value="UPF0029_Impact_C"/>
</dbReference>
<dbReference type="SUPFAM" id="SSF54211">
    <property type="entry name" value="Ribosomal protein S5 domain 2-like"/>
    <property type="match status" value="1"/>
</dbReference>
<evidence type="ECO:0000259" key="3">
    <source>
        <dbReference type="Pfam" id="PF09186"/>
    </source>
</evidence>
<dbReference type="InterPro" id="IPR035647">
    <property type="entry name" value="EFG_III/V"/>
</dbReference>
<dbReference type="Gene3D" id="3.30.230.30">
    <property type="entry name" value="Impact, N-terminal domain"/>
    <property type="match status" value="1"/>
</dbReference>
<comment type="similarity">
    <text evidence="1">Belongs to the IMPACT family.</text>
</comment>
<evidence type="ECO:0000313" key="4">
    <source>
        <dbReference type="EMBL" id="MBC8574857.1"/>
    </source>
</evidence>
<protein>
    <submittedName>
        <fullName evidence="4">YigZ family protein</fullName>
    </submittedName>
</protein>
<dbReference type="SUPFAM" id="SSF54980">
    <property type="entry name" value="EF-G C-terminal domain-like"/>
    <property type="match status" value="1"/>
</dbReference>
<dbReference type="InterPro" id="IPR036956">
    <property type="entry name" value="Impact_N_sf"/>
</dbReference>
<sequence length="206" mass="22670">MNQFDTIKAEAEDEFVEKRSRFLCAIAPVRSPEEAAAFLARRRERHYDARHTVYAYILREGNREKYSDDGEPQGTGGQPVLEVIRRAGLTDVCVAVTRYFGGILLGAGGLTRAYANGAALAVAAAERITYRSCADCRIGMAYPRYGLVSRLLPDYGAQVLASSFGERVELTVRLPEERLEELRAALTEATAGAVEAEFLQEIFAAL</sequence>
<dbReference type="PANTHER" id="PTHR16301">
    <property type="entry name" value="IMPACT-RELATED"/>
    <property type="match status" value="1"/>
</dbReference>
<feature type="domain" description="UPF0029" evidence="3">
    <location>
        <begin position="140"/>
        <end position="192"/>
    </location>
</feature>
<dbReference type="Proteomes" id="UP000658131">
    <property type="component" value="Unassembled WGS sequence"/>
</dbReference>
<dbReference type="PANTHER" id="PTHR16301:SF20">
    <property type="entry name" value="IMPACT FAMILY MEMBER YIGZ"/>
    <property type="match status" value="1"/>
</dbReference>
<evidence type="ECO:0000256" key="1">
    <source>
        <dbReference type="ARBA" id="ARBA00007665"/>
    </source>
</evidence>
<feature type="domain" description="Impact N-terminal" evidence="2">
    <location>
        <begin position="18"/>
        <end position="121"/>
    </location>
</feature>